<dbReference type="EMBL" id="JADYXP020000002">
    <property type="protein sequence ID" value="KAL0129586.1"/>
    <property type="molecule type" value="Genomic_DNA"/>
</dbReference>
<keyword evidence="1" id="KW-0472">Membrane</keyword>
<accession>A0AAW2GQR4</accession>
<reference evidence="2 3" key="1">
    <citation type="submission" date="2023-03" db="EMBL/GenBank/DDBJ databases">
        <title>High recombination rates correlate with genetic variation in Cardiocondyla obscurior ants.</title>
        <authorList>
            <person name="Errbii M."/>
        </authorList>
    </citation>
    <scope>NUCLEOTIDE SEQUENCE [LARGE SCALE GENOMIC DNA]</scope>
    <source>
        <strain evidence="2">Alpha-2009</strain>
        <tissue evidence="2">Whole body</tissue>
    </source>
</reference>
<name>A0AAW2GQR4_9HYME</name>
<proteinExistence type="predicted"/>
<comment type="caution">
    <text evidence="2">The sequence shown here is derived from an EMBL/GenBank/DDBJ whole genome shotgun (WGS) entry which is preliminary data.</text>
</comment>
<gene>
    <name evidence="2" type="ORF">PUN28_001688</name>
</gene>
<dbReference type="AlphaFoldDB" id="A0AAW2GQR4"/>
<protein>
    <submittedName>
        <fullName evidence="2">Uncharacterized protein</fullName>
    </submittedName>
</protein>
<organism evidence="2 3">
    <name type="scientific">Cardiocondyla obscurior</name>
    <dbReference type="NCBI Taxonomy" id="286306"/>
    <lineage>
        <taxon>Eukaryota</taxon>
        <taxon>Metazoa</taxon>
        <taxon>Ecdysozoa</taxon>
        <taxon>Arthropoda</taxon>
        <taxon>Hexapoda</taxon>
        <taxon>Insecta</taxon>
        <taxon>Pterygota</taxon>
        <taxon>Neoptera</taxon>
        <taxon>Endopterygota</taxon>
        <taxon>Hymenoptera</taxon>
        <taxon>Apocrita</taxon>
        <taxon>Aculeata</taxon>
        <taxon>Formicoidea</taxon>
        <taxon>Formicidae</taxon>
        <taxon>Myrmicinae</taxon>
        <taxon>Cardiocondyla</taxon>
    </lineage>
</organism>
<feature type="transmembrane region" description="Helical" evidence="1">
    <location>
        <begin position="6"/>
        <end position="33"/>
    </location>
</feature>
<dbReference type="Proteomes" id="UP001430953">
    <property type="component" value="Unassembled WGS sequence"/>
</dbReference>
<evidence type="ECO:0000256" key="1">
    <source>
        <dbReference type="SAM" id="Phobius"/>
    </source>
</evidence>
<keyword evidence="1" id="KW-0812">Transmembrane</keyword>
<evidence type="ECO:0000313" key="3">
    <source>
        <dbReference type="Proteomes" id="UP001430953"/>
    </source>
</evidence>
<keyword evidence="3" id="KW-1185">Reference proteome</keyword>
<evidence type="ECO:0000313" key="2">
    <source>
        <dbReference type="EMBL" id="KAL0129586.1"/>
    </source>
</evidence>
<keyword evidence="1" id="KW-1133">Transmembrane helix</keyword>
<sequence>MNIPIFVIIFLFNMSIVFTTVTNVSIIPFLFFFSSICLSRSSRSLFTILRSLSSLSRIRSSRSRPLKKKAQKKLQIYLS</sequence>